<dbReference type="HOGENOM" id="CLU_411765_0_0_1"/>
<name>K1QGI0_MAGGI</name>
<dbReference type="SUPFAM" id="SSF56496">
    <property type="entry name" value="Fibrinogen C-terminal domain-like"/>
    <property type="match status" value="1"/>
</dbReference>
<reference evidence="2" key="1">
    <citation type="journal article" date="2012" name="Nature">
        <title>The oyster genome reveals stress adaptation and complexity of shell formation.</title>
        <authorList>
            <person name="Zhang G."/>
            <person name="Fang X."/>
            <person name="Guo X."/>
            <person name="Li L."/>
            <person name="Luo R."/>
            <person name="Xu F."/>
            <person name="Yang P."/>
            <person name="Zhang L."/>
            <person name="Wang X."/>
            <person name="Qi H."/>
            <person name="Xiong Z."/>
            <person name="Que H."/>
            <person name="Xie Y."/>
            <person name="Holland P.W."/>
            <person name="Paps J."/>
            <person name="Zhu Y."/>
            <person name="Wu F."/>
            <person name="Chen Y."/>
            <person name="Wang J."/>
            <person name="Peng C."/>
            <person name="Meng J."/>
            <person name="Yang L."/>
            <person name="Liu J."/>
            <person name="Wen B."/>
            <person name="Zhang N."/>
            <person name="Huang Z."/>
            <person name="Zhu Q."/>
            <person name="Feng Y."/>
            <person name="Mount A."/>
            <person name="Hedgecock D."/>
            <person name="Xu Z."/>
            <person name="Liu Y."/>
            <person name="Domazet-Loso T."/>
            <person name="Du Y."/>
            <person name="Sun X."/>
            <person name="Zhang S."/>
            <person name="Liu B."/>
            <person name="Cheng P."/>
            <person name="Jiang X."/>
            <person name="Li J."/>
            <person name="Fan D."/>
            <person name="Wang W."/>
            <person name="Fu W."/>
            <person name="Wang T."/>
            <person name="Wang B."/>
            <person name="Zhang J."/>
            <person name="Peng Z."/>
            <person name="Li Y."/>
            <person name="Li N."/>
            <person name="Wang J."/>
            <person name="Chen M."/>
            <person name="He Y."/>
            <person name="Tan F."/>
            <person name="Song X."/>
            <person name="Zheng Q."/>
            <person name="Huang R."/>
            <person name="Yang H."/>
            <person name="Du X."/>
            <person name="Chen L."/>
            <person name="Yang M."/>
            <person name="Gaffney P.M."/>
            <person name="Wang S."/>
            <person name="Luo L."/>
            <person name="She Z."/>
            <person name="Ming Y."/>
            <person name="Huang W."/>
            <person name="Zhang S."/>
            <person name="Huang B."/>
            <person name="Zhang Y."/>
            <person name="Qu T."/>
            <person name="Ni P."/>
            <person name="Miao G."/>
            <person name="Wang J."/>
            <person name="Wang Q."/>
            <person name="Steinberg C.E."/>
            <person name="Wang H."/>
            <person name="Li N."/>
            <person name="Qian L."/>
            <person name="Zhang G."/>
            <person name="Li Y."/>
            <person name="Yang H."/>
            <person name="Liu X."/>
            <person name="Wang J."/>
            <person name="Yin Y."/>
            <person name="Wang J."/>
        </authorList>
    </citation>
    <scope>NUCLEOTIDE SEQUENCE [LARGE SCALE GENOMIC DNA]</scope>
    <source>
        <strain evidence="2">05x7-T-G4-1.051#20</strain>
    </source>
</reference>
<dbReference type="InParanoid" id="K1QGI0"/>
<dbReference type="Gene3D" id="3.90.215.10">
    <property type="entry name" value="Gamma Fibrinogen, chain A, domain 1"/>
    <property type="match status" value="1"/>
</dbReference>
<dbReference type="InterPro" id="IPR036056">
    <property type="entry name" value="Fibrinogen-like_C"/>
</dbReference>
<dbReference type="PROSITE" id="PS51406">
    <property type="entry name" value="FIBRINOGEN_C_2"/>
    <property type="match status" value="1"/>
</dbReference>
<protein>
    <submittedName>
        <fullName evidence="2">Tenascin</fullName>
    </submittedName>
</protein>
<dbReference type="Pfam" id="PF00147">
    <property type="entry name" value="Fibrinogen_C"/>
    <property type="match status" value="1"/>
</dbReference>
<dbReference type="PANTHER" id="PTHR19143">
    <property type="entry name" value="FIBRINOGEN/TENASCIN/ANGIOPOEITIN"/>
    <property type="match status" value="1"/>
</dbReference>
<dbReference type="CDD" id="cd00087">
    <property type="entry name" value="FReD"/>
    <property type="match status" value="1"/>
</dbReference>
<proteinExistence type="predicted"/>
<dbReference type="InterPro" id="IPR002181">
    <property type="entry name" value="Fibrinogen_a/b/g_C_dom"/>
</dbReference>
<dbReference type="InterPro" id="IPR014716">
    <property type="entry name" value="Fibrinogen_a/b/g_C_1"/>
</dbReference>
<keyword evidence="1" id="KW-1015">Disulfide bond</keyword>
<dbReference type="SMART" id="SM00186">
    <property type="entry name" value="FBG"/>
    <property type="match status" value="1"/>
</dbReference>
<dbReference type="EMBL" id="JH817043">
    <property type="protein sequence ID" value="EKC32993.1"/>
    <property type="molecule type" value="Genomic_DNA"/>
</dbReference>
<dbReference type="PANTHER" id="PTHR19143:SF327">
    <property type="entry name" value="FI21813P1-RELATED"/>
    <property type="match status" value="1"/>
</dbReference>
<organism evidence="2">
    <name type="scientific">Magallana gigas</name>
    <name type="common">Pacific oyster</name>
    <name type="synonym">Crassostrea gigas</name>
    <dbReference type="NCBI Taxonomy" id="29159"/>
    <lineage>
        <taxon>Eukaryota</taxon>
        <taxon>Metazoa</taxon>
        <taxon>Spiralia</taxon>
        <taxon>Lophotrochozoa</taxon>
        <taxon>Mollusca</taxon>
        <taxon>Bivalvia</taxon>
        <taxon>Autobranchia</taxon>
        <taxon>Pteriomorphia</taxon>
        <taxon>Ostreida</taxon>
        <taxon>Ostreoidea</taxon>
        <taxon>Ostreidae</taxon>
        <taxon>Magallana</taxon>
    </lineage>
</organism>
<dbReference type="FunFam" id="3.90.215.10:FF:000001">
    <property type="entry name" value="Tenascin isoform 1"/>
    <property type="match status" value="1"/>
</dbReference>
<sequence>MKFSYLSTEDLHKSKCIVLNDSLPFMRDRNQSRCVHVLEQQQRKKCYRRKFKDLYYFMTGIRQENNIAMANNSEMMKLFGILIQTLSLLSKNEHVLSEEIGNMYKDSALNLMKTGLEQFSQGIEKMMLKRFDGDNTIIERKLRDMIEAIKKDIVNEQKEFIKNLSSLSSAKDKKIIDVLSTIQTEQRLLRQEIVSIRSSFSGNANTKTSVRMETTGYNASALKANKSNGQNISDLQHSVYTLSTEYSKEKLKRETLTDLLIFYNESFPTMQAEQRLLKQELVSITTNLTETIDEKFSYLVSTIHTGHQNLSQEIVSVTANLSSIDDIQLNQKISSFNKAFDGLSDQLQNEQAAMLSMIDSVVLRVNKTLSVCSRKIGEKIDNVETNVINVIQDELENFALVLGNDSEKSEKAPGNLRNSTLFVVEQFSTGEAINILRNVEKIGQSLLKVRDIPGFDCAENFEKHPYTRGRNGVYNIRGFSYKPTSVYCDMTTDYGRWTVIQRRINGSVDFYRNWTDYKNGFGNADHEYWIGNDLLHRLTSLKPQELRVDMERFNGEKAYAVYSRFSVGDETSKYKLDVQGYSGNAGDSLDYSNNMKFSTPDQDNDRTSSNCATLYRSTGWFDHCYHANPNGQYTDSEITGGKYINWYLWKNSNISLKKMQLMIRPRA</sequence>
<gene>
    <name evidence="2" type="ORF">CGI_10016587</name>
</gene>
<evidence type="ECO:0000256" key="1">
    <source>
        <dbReference type="ARBA" id="ARBA00023157"/>
    </source>
</evidence>
<evidence type="ECO:0000313" key="2">
    <source>
        <dbReference type="EMBL" id="EKC32993.1"/>
    </source>
</evidence>
<accession>K1QGI0</accession>
<dbReference type="InterPro" id="IPR050373">
    <property type="entry name" value="Fibrinogen_C-term_domain"/>
</dbReference>
<dbReference type="GO" id="GO:0005615">
    <property type="term" value="C:extracellular space"/>
    <property type="evidence" value="ECO:0007669"/>
    <property type="project" value="TreeGrafter"/>
</dbReference>
<dbReference type="AlphaFoldDB" id="K1QGI0"/>